<dbReference type="Proteomes" id="UP001174936">
    <property type="component" value="Unassembled WGS sequence"/>
</dbReference>
<comment type="caution">
    <text evidence="4">The sequence shown here is derived from an EMBL/GenBank/DDBJ whole genome shotgun (WGS) entry which is preliminary data.</text>
</comment>
<dbReference type="InterPro" id="IPR013087">
    <property type="entry name" value="Znf_C2H2_type"/>
</dbReference>
<dbReference type="Gene3D" id="3.30.160.60">
    <property type="entry name" value="Classic Zinc Finger"/>
    <property type="match status" value="1"/>
</dbReference>
<reference evidence="4" key="1">
    <citation type="submission" date="2023-06" db="EMBL/GenBank/DDBJ databases">
        <title>Genome-scale phylogeny and comparative genomics of the fungal order Sordariales.</title>
        <authorList>
            <consortium name="Lawrence Berkeley National Laboratory"/>
            <person name="Hensen N."/>
            <person name="Bonometti L."/>
            <person name="Westerberg I."/>
            <person name="Brannstrom I.O."/>
            <person name="Guillou S."/>
            <person name="Cros-Aarteil S."/>
            <person name="Calhoun S."/>
            <person name="Haridas S."/>
            <person name="Kuo A."/>
            <person name="Mondo S."/>
            <person name="Pangilinan J."/>
            <person name="Riley R."/>
            <person name="Labutti K."/>
            <person name="Andreopoulos B."/>
            <person name="Lipzen A."/>
            <person name="Chen C."/>
            <person name="Yanf M."/>
            <person name="Daum C."/>
            <person name="Ng V."/>
            <person name="Clum A."/>
            <person name="Steindorff A."/>
            <person name="Ohm R."/>
            <person name="Martin F."/>
            <person name="Silar P."/>
            <person name="Natvig D."/>
            <person name="Lalanne C."/>
            <person name="Gautier V."/>
            <person name="Ament-Velasquez S.L."/>
            <person name="Kruys A."/>
            <person name="Hutchinson M.I."/>
            <person name="Powell A.J."/>
            <person name="Barry K."/>
            <person name="Miller A.N."/>
            <person name="Grigoriev I.V."/>
            <person name="Debuchy R."/>
            <person name="Gladieux P."/>
            <person name="Thoren M.H."/>
            <person name="Johannesson H."/>
        </authorList>
    </citation>
    <scope>NUCLEOTIDE SEQUENCE</scope>
    <source>
        <strain evidence="4">SMH2532-1</strain>
    </source>
</reference>
<keyword evidence="1" id="KW-0863">Zinc-finger</keyword>
<keyword evidence="1" id="KW-0862">Zinc</keyword>
<sequence>MQGPSSTCDLELGTANFSIPFPGGLWVGRARDSTSPGDLVPQSTTPSGVPSETPPIRSSRKPTRSTRVRKHSCSFRDCSYASFLLKDLEKHKVKHFGPNPETAFYCPNPGCGKIFGRKENGRRHAMRHCRYRST</sequence>
<evidence type="ECO:0000256" key="1">
    <source>
        <dbReference type="PROSITE-ProRule" id="PRU00042"/>
    </source>
</evidence>
<proteinExistence type="predicted"/>
<feature type="compositionally biased region" description="Basic residues" evidence="2">
    <location>
        <begin position="58"/>
        <end position="67"/>
    </location>
</feature>
<keyword evidence="1" id="KW-0479">Metal-binding</keyword>
<protein>
    <recommendedName>
        <fullName evidence="3">C2H2-type domain-containing protein</fullName>
    </recommendedName>
</protein>
<evidence type="ECO:0000313" key="5">
    <source>
        <dbReference type="Proteomes" id="UP001174936"/>
    </source>
</evidence>
<accession>A0AA39YMV7</accession>
<feature type="compositionally biased region" description="Polar residues" evidence="2">
    <location>
        <begin position="33"/>
        <end position="50"/>
    </location>
</feature>
<feature type="region of interest" description="Disordered" evidence="2">
    <location>
        <begin position="28"/>
        <end position="67"/>
    </location>
</feature>
<dbReference type="PROSITE" id="PS00028">
    <property type="entry name" value="ZINC_FINGER_C2H2_1"/>
    <property type="match status" value="1"/>
</dbReference>
<organism evidence="4 5">
    <name type="scientific">Cercophora newfieldiana</name>
    <dbReference type="NCBI Taxonomy" id="92897"/>
    <lineage>
        <taxon>Eukaryota</taxon>
        <taxon>Fungi</taxon>
        <taxon>Dikarya</taxon>
        <taxon>Ascomycota</taxon>
        <taxon>Pezizomycotina</taxon>
        <taxon>Sordariomycetes</taxon>
        <taxon>Sordariomycetidae</taxon>
        <taxon>Sordariales</taxon>
        <taxon>Lasiosphaeriaceae</taxon>
        <taxon>Cercophora</taxon>
    </lineage>
</organism>
<evidence type="ECO:0000256" key="2">
    <source>
        <dbReference type="SAM" id="MobiDB-lite"/>
    </source>
</evidence>
<name>A0AA39YMV7_9PEZI</name>
<dbReference type="EMBL" id="JAULSV010000001">
    <property type="protein sequence ID" value="KAK0654805.1"/>
    <property type="molecule type" value="Genomic_DNA"/>
</dbReference>
<dbReference type="PROSITE" id="PS50157">
    <property type="entry name" value="ZINC_FINGER_C2H2_2"/>
    <property type="match status" value="1"/>
</dbReference>
<dbReference type="SMART" id="SM00355">
    <property type="entry name" value="ZnF_C2H2"/>
    <property type="match status" value="2"/>
</dbReference>
<feature type="domain" description="C2H2-type" evidence="3">
    <location>
        <begin position="104"/>
        <end position="133"/>
    </location>
</feature>
<keyword evidence="5" id="KW-1185">Reference proteome</keyword>
<dbReference type="GO" id="GO:0008270">
    <property type="term" value="F:zinc ion binding"/>
    <property type="evidence" value="ECO:0007669"/>
    <property type="project" value="UniProtKB-KW"/>
</dbReference>
<gene>
    <name evidence="4" type="ORF">B0T16DRAFT_805</name>
</gene>
<dbReference type="AlphaFoldDB" id="A0AA39YMV7"/>
<evidence type="ECO:0000259" key="3">
    <source>
        <dbReference type="PROSITE" id="PS50157"/>
    </source>
</evidence>
<evidence type="ECO:0000313" key="4">
    <source>
        <dbReference type="EMBL" id="KAK0654805.1"/>
    </source>
</evidence>